<feature type="region of interest" description="Disordered" evidence="1">
    <location>
        <begin position="1"/>
        <end position="39"/>
    </location>
</feature>
<sequence>MTIPLKKKPDIKKETTQNTSDTSSRVKYDPDSRLGRDIQSQVRRVDDVNKALIGDKDFSALTKQSNERIVAIRVDTTASVIYGVSKDGRDVAELYRRNGSDSQSVPWKEKAEKSLSENKALEDGFDVLPDGTVPYATVQKYHSRNESVSEQNIGNPGANTTTPPAPSTSSRLQKRSISDLNNQSGQVLDSGIDPFKSLSGQADAVFDQQPRPNLQKDAQQAFEQAFPALRPADLSKIVVNFWKWERPDPDSAAEPKLVSSRSAAEYITERYSGGPEISLQEDHHKNVFIGIYNSPDASGEQDQIQQIPVHKFETFINDLKADKAEDVSLEQKRYFETPGPDGKKPIANLGEIRQKQIQADAELQYSDGTLSEEGKALVESVVKNPSEADLERAYPDESKRPRVVALQIRNLDYDGDPIPAQYLQGPFVIMTPHADNLPGGKDRAVLFVPGKGLTEFKSLDKLKENFSSSSMSIDSTLQRNLLNFLTEPEQAGFSEHPQYQLEVARPPLRGNFFEHSVQQQIDKQGRDTEYRMERAGKRGVDLKELDGIMGESTDDLHESFGADGPLRERDLRLIELNRPDWWKTSSPKDKETLGVYQETADQLESNFEELESDIPTQDAYAAKKTREALQPKYPGIDPDKTTVTITYHQPPEPSNGAHRRPKPEPKTVTTTLTQYMVLDRRLAQNPPDDETGISGTILDSLAPGSDVAKLFRENKVSVTATLSDTDGKAITDRDGNAVTLDKPTLDALGKQLDVGKGYKKLLNDKYLGVNGQKLQATWKAAYRARMQVDLQEARMSGEIDARYDDKTPSSMVQAVLKSPDSKNREKVNGHDIQTEEFTVDIERKFPLPSSVSVSYPVNGVLVIGAADKGLSTAVLCTPDAPDGKAFRTYLSREDMKQDPMFKKPEWIAYFKGRVSHGKVPVSREKNMTEQEGIGLYAKPDPKLNYEAKFNTKVVKVDFTDQLYKAGVSAKLSNADAFSVTNDELHQESLQKRISAGLGTAFDVGDFVLDVVPFGKLGKGLMALARQVNPRKVLSRLPDIHLLRKTGRADQAPFGVVRNNASVGIAGPLLKGYEVPFSSDALKHLKYNKADDIYADGANNQYIRIGNKYYWSNLQPDSNGKLQRGIFRPNNVLDRFDVERVDGKWVAWSRSERLLGGGAGKRPHDVDDDGASAPKRVSGNTPNLNLPDGGFGGKVIDQRADPLPYYSYAALETPQVIDTITRQTKQRLDDLYGKDQVEIIGYHISPAKNKASLRKDGFSSNINEGQGEGVAGHNIYGPGMYLSTKPTNAHMSKDGLYTMYAVCRPKNVPWGRGVKPQMWDVESNASLRGDFIDGATGELKINPAGIPKVGLMEIGEASLRRRGPDSSSPIEGPRPRPATLTYEQASIWAREKVQNPKYSGRFKAIQSETDDKTRDKLIEHLAKDMLADYPESDVRLPHLKKWLDDNAKQATR</sequence>
<evidence type="ECO:0000313" key="4">
    <source>
        <dbReference type="Proteomes" id="UP001495910"/>
    </source>
</evidence>
<gene>
    <name evidence="3" type="ORF">V8G57_17155</name>
</gene>
<dbReference type="EMBL" id="JBANDC010000012">
    <property type="protein sequence ID" value="MEM4989121.1"/>
    <property type="molecule type" value="Genomic_DNA"/>
</dbReference>
<proteinExistence type="predicted"/>
<name>A0ABU9PYR7_9BURK</name>
<reference evidence="3 4" key="1">
    <citation type="submission" date="2024-02" db="EMBL/GenBank/DDBJ databases">
        <title>Draft genome sequence of Collimonas sp. strain H4R21, an effective mineral-weathering bacterial strain isolated from the beech rhizosphere.</title>
        <authorList>
            <person name="Morin E."/>
            <person name="Uroz S."/>
            <person name="Leveau J.H.J."/>
            <person name="Kumar R."/>
            <person name="Rey M.W."/>
            <person name="Pham J."/>
        </authorList>
    </citation>
    <scope>NUCLEOTIDE SEQUENCE [LARGE SCALE GENOMIC DNA]</scope>
    <source>
        <strain evidence="3 4">H4R21</strain>
    </source>
</reference>
<organism evidence="3 4">
    <name type="scientific">Collimonas rhizosphaerae</name>
    <dbReference type="NCBI Taxonomy" id="3126357"/>
    <lineage>
        <taxon>Bacteria</taxon>
        <taxon>Pseudomonadati</taxon>
        <taxon>Pseudomonadota</taxon>
        <taxon>Betaproteobacteria</taxon>
        <taxon>Burkholderiales</taxon>
        <taxon>Oxalobacteraceae</taxon>
        <taxon>Collimonas</taxon>
    </lineage>
</organism>
<keyword evidence="4" id="KW-1185">Reference proteome</keyword>
<protein>
    <submittedName>
        <fullName evidence="3">DUF6543 domain-containing protein</fullName>
    </submittedName>
</protein>
<dbReference type="InterPro" id="IPR046673">
    <property type="entry name" value="ToxA_N"/>
</dbReference>
<evidence type="ECO:0000259" key="2">
    <source>
        <dbReference type="Pfam" id="PF20178"/>
    </source>
</evidence>
<dbReference type="Pfam" id="PF20178">
    <property type="entry name" value="ToxA_N"/>
    <property type="match status" value="1"/>
</dbReference>
<feature type="domain" description="Dermonecrotic toxin N-terminal" evidence="2">
    <location>
        <begin position="613"/>
        <end position="916"/>
    </location>
</feature>
<evidence type="ECO:0000313" key="3">
    <source>
        <dbReference type="EMBL" id="MEM4989121.1"/>
    </source>
</evidence>
<feature type="region of interest" description="Disordered" evidence="1">
    <location>
        <begin position="1156"/>
        <end position="1189"/>
    </location>
</feature>
<accession>A0ABU9PYR7</accession>
<dbReference type="RefSeq" id="WP_342830398.1">
    <property type="nucleotide sequence ID" value="NZ_JBANDC010000012.1"/>
</dbReference>
<feature type="compositionally biased region" description="Basic and acidic residues" evidence="1">
    <location>
        <begin position="24"/>
        <end position="36"/>
    </location>
</feature>
<feature type="region of interest" description="Disordered" evidence="1">
    <location>
        <begin position="144"/>
        <end position="174"/>
    </location>
</feature>
<comment type="caution">
    <text evidence="3">The sequence shown here is derived from an EMBL/GenBank/DDBJ whole genome shotgun (WGS) entry which is preliminary data.</text>
</comment>
<evidence type="ECO:0000256" key="1">
    <source>
        <dbReference type="SAM" id="MobiDB-lite"/>
    </source>
</evidence>
<dbReference type="Proteomes" id="UP001495910">
    <property type="component" value="Unassembled WGS sequence"/>
</dbReference>